<dbReference type="Pfam" id="PF20872">
    <property type="entry name" value="MalF_N_TM"/>
    <property type="match status" value="1"/>
</dbReference>
<dbReference type="STRING" id="754436.JCM19237_5455"/>
<dbReference type="InterPro" id="IPR035277">
    <property type="entry name" value="MalF_N"/>
</dbReference>
<proteinExistence type="predicted"/>
<accession>A0A090R4J6</accession>
<evidence type="ECO:0000313" key="4">
    <source>
        <dbReference type="Proteomes" id="UP000029227"/>
    </source>
</evidence>
<dbReference type="Proteomes" id="UP000029227">
    <property type="component" value="Unassembled WGS sequence"/>
</dbReference>
<feature type="domain" description="MalF N-terminal region transmembrane helices" evidence="2">
    <location>
        <begin position="1"/>
        <end position="30"/>
    </location>
</feature>
<dbReference type="InterPro" id="IPR048464">
    <property type="entry name" value="MalF_N_TM"/>
</dbReference>
<feature type="transmembrane region" description="Helical" evidence="1">
    <location>
        <begin position="9"/>
        <end position="27"/>
    </location>
</feature>
<organism evidence="3 4">
    <name type="scientific">Photobacterium aphoticum</name>
    <dbReference type="NCBI Taxonomy" id="754436"/>
    <lineage>
        <taxon>Bacteria</taxon>
        <taxon>Pseudomonadati</taxon>
        <taxon>Pseudomonadota</taxon>
        <taxon>Gammaproteobacteria</taxon>
        <taxon>Vibrionales</taxon>
        <taxon>Vibrionaceae</taxon>
        <taxon>Photobacterium</taxon>
    </lineage>
</organism>
<evidence type="ECO:0000259" key="2">
    <source>
        <dbReference type="Pfam" id="PF20872"/>
    </source>
</evidence>
<keyword evidence="1" id="KW-1133">Transmembrane helix</keyword>
<comment type="caution">
    <text evidence="3">The sequence shown here is derived from an EMBL/GenBank/DDBJ whole genome shotgun (WGS) entry which is preliminary data.</text>
</comment>
<sequence length="51" mass="5894">MLMYAQGEIPFALLTVFLTALALYIFGSKKRTPTVIFIRVLPGWWCLLFSR</sequence>
<gene>
    <name evidence="3" type="ORF">JCM19237_5455</name>
</gene>
<evidence type="ECO:0000256" key="1">
    <source>
        <dbReference type="SAM" id="Phobius"/>
    </source>
</evidence>
<evidence type="ECO:0000313" key="3">
    <source>
        <dbReference type="EMBL" id="GAL02562.1"/>
    </source>
</evidence>
<dbReference type="EMBL" id="BBMN01000001">
    <property type="protein sequence ID" value="GAL02562.1"/>
    <property type="molecule type" value="Genomic_DNA"/>
</dbReference>
<keyword evidence="1" id="KW-0472">Membrane</keyword>
<name>A0A090R4J6_9GAMM</name>
<reference evidence="3 4" key="1">
    <citation type="journal article" date="2014" name="Genome Announc.">
        <title>Draft Genome Sequences of Two Vibrionaceae Species, Vibrio ponticus C121 and Photobacterium aphoticum C119, Isolated as Coral Reef Microbiota.</title>
        <authorList>
            <person name="Al-saari N."/>
            <person name="Meirelles P.M."/>
            <person name="Mino S."/>
            <person name="Suda W."/>
            <person name="Oshima K."/>
            <person name="Hattori M."/>
            <person name="Ohkuma M."/>
            <person name="Thompson F.L."/>
            <person name="Gomez-Gil B."/>
            <person name="Sawabe T."/>
            <person name="Sawabe T."/>
        </authorList>
    </citation>
    <scope>NUCLEOTIDE SEQUENCE [LARGE SCALE GENOMIC DNA]</scope>
    <source>
        <strain evidence="3 4">JCM 19237</strain>
    </source>
</reference>
<dbReference type="SUPFAM" id="SSF160964">
    <property type="entry name" value="MalF N-terminal region-like"/>
    <property type="match status" value="1"/>
</dbReference>
<dbReference type="AlphaFoldDB" id="A0A090R4J6"/>
<protein>
    <submittedName>
        <fullName evidence="3">Maltose/maltodextrin ABC transporter permease protein MalF</fullName>
    </submittedName>
</protein>
<keyword evidence="1" id="KW-0812">Transmembrane</keyword>
<dbReference type="Gene3D" id="1.20.58.370">
    <property type="entry name" value="MalF N-terminal region-like"/>
    <property type="match status" value="1"/>
</dbReference>